<comment type="similarity">
    <text evidence="1">Belongs to the ParB family.</text>
</comment>
<dbReference type="PANTHER" id="PTHR33375:SF1">
    <property type="entry name" value="CHROMOSOME-PARTITIONING PROTEIN PARB-RELATED"/>
    <property type="match status" value="1"/>
</dbReference>
<dbReference type="Gene3D" id="3.90.1530.30">
    <property type="match status" value="1"/>
</dbReference>
<dbReference type="GO" id="GO:0003677">
    <property type="term" value="F:DNA binding"/>
    <property type="evidence" value="ECO:0007669"/>
    <property type="project" value="InterPro"/>
</dbReference>
<dbReference type="NCBIfam" id="TIGR00180">
    <property type="entry name" value="parB_part"/>
    <property type="match status" value="1"/>
</dbReference>
<dbReference type="GO" id="GO:0007059">
    <property type="term" value="P:chromosome segregation"/>
    <property type="evidence" value="ECO:0007669"/>
    <property type="project" value="TreeGrafter"/>
</dbReference>
<feature type="domain" description="ParB-like N-terminal" evidence="3">
    <location>
        <begin position="26"/>
        <end position="115"/>
    </location>
</feature>
<dbReference type="Proteomes" id="UP001211105">
    <property type="component" value="Unassembled WGS sequence"/>
</dbReference>
<feature type="region of interest" description="Disordered" evidence="2">
    <location>
        <begin position="1"/>
        <end position="22"/>
    </location>
</feature>
<dbReference type="SUPFAM" id="SSF110849">
    <property type="entry name" value="ParB/Sulfiredoxin"/>
    <property type="match status" value="1"/>
</dbReference>
<evidence type="ECO:0000259" key="3">
    <source>
        <dbReference type="SMART" id="SM00470"/>
    </source>
</evidence>
<organism evidence="4 5">
    <name type="scientific">Bifidobacterium catenulatum</name>
    <dbReference type="NCBI Taxonomy" id="1686"/>
    <lineage>
        <taxon>Bacteria</taxon>
        <taxon>Bacillati</taxon>
        <taxon>Actinomycetota</taxon>
        <taxon>Actinomycetes</taxon>
        <taxon>Bifidobacteriales</taxon>
        <taxon>Bifidobacteriaceae</taxon>
        <taxon>Bifidobacterium</taxon>
    </lineage>
</organism>
<dbReference type="EMBL" id="JAQKGX010000004">
    <property type="protein sequence ID" value="MDB1162290.1"/>
    <property type="molecule type" value="Genomic_DNA"/>
</dbReference>
<dbReference type="InterPro" id="IPR050336">
    <property type="entry name" value="Chromosome_partition/occlusion"/>
</dbReference>
<proteinExistence type="inferred from homology"/>
<dbReference type="SMART" id="SM00470">
    <property type="entry name" value="ParB"/>
    <property type="match status" value="1"/>
</dbReference>
<evidence type="ECO:0000256" key="2">
    <source>
        <dbReference type="SAM" id="MobiDB-lite"/>
    </source>
</evidence>
<dbReference type="Gene3D" id="1.10.10.2830">
    <property type="match status" value="1"/>
</dbReference>
<sequence length="293" mass="32624">MNLNLSNLPGAFGSGPVPDTDDRDVSKVRVDLLDPFPNHPYSVNDDQAMDELVESVRMLGVVAPLLLRPVDGRYQIISGHRRAHAARLAGLEEVPAVIRDMDDDTATITMVDSNKSRPSIPLSEQAKAMRMRHDAILHQGSMNDDGRTTREQLGDENDMSEKSAARLVQLGHLHESLMPHLDNGSLPARSGLQIVRTKPDTQRNVAAWLDSDPKRRLAEKQAKTIRALDEQQHEPLDAGTIATVAPAPATKPKEEDDWIRIPAAWIPTGMERERAVEWIHSLLDQYDKENNTQ</sequence>
<gene>
    <name evidence="4" type="ORF">PL707_08450</name>
</gene>
<accession>A0AAW6A185</accession>
<reference evidence="4" key="1">
    <citation type="submission" date="2023-01" db="EMBL/GenBank/DDBJ databases">
        <title>Human gut microbiome strain richness.</title>
        <authorList>
            <person name="Chen-Liaw A."/>
        </authorList>
    </citation>
    <scope>NUCLEOTIDE SEQUENCE</scope>
    <source>
        <strain evidence="4">BSD2780120875st1_E5_BSD2780120875b_170604</strain>
    </source>
</reference>
<dbReference type="CDD" id="cd16407">
    <property type="entry name" value="ParB_N_like"/>
    <property type="match status" value="1"/>
</dbReference>
<dbReference type="AlphaFoldDB" id="A0AAW6A185"/>
<protein>
    <submittedName>
        <fullName evidence="4">ParB/RepB/Spo0J family partition protein</fullName>
    </submittedName>
</protein>
<dbReference type="RefSeq" id="WP_195223775.1">
    <property type="nucleotide sequence ID" value="NZ_JADMXZ010000003.1"/>
</dbReference>
<dbReference type="PANTHER" id="PTHR33375">
    <property type="entry name" value="CHROMOSOME-PARTITIONING PROTEIN PARB-RELATED"/>
    <property type="match status" value="1"/>
</dbReference>
<dbReference type="InterPro" id="IPR036086">
    <property type="entry name" value="ParB/Sulfiredoxin_sf"/>
</dbReference>
<dbReference type="GO" id="GO:0005694">
    <property type="term" value="C:chromosome"/>
    <property type="evidence" value="ECO:0007669"/>
    <property type="project" value="TreeGrafter"/>
</dbReference>
<evidence type="ECO:0000313" key="4">
    <source>
        <dbReference type="EMBL" id="MDB1162290.1"/>
    </source>
</evidence>
<evidence type="ECO:0000256" key="1">
    <source>
        <dbReference type="ARBA" id="ARBA00006295"/>
    </source>
</evidence>
<name>A0AAW6A185_9BIFI</name>
<dbReference type="SUPFAM" id="SSF109709">
    <property type="entry name" value="KorB DNA-binding domain-like"/>
    <property type="match status" value="1"/>
</dbReference>
<dbReference type="Pfam" id="PF02195">
    <property type="entry name" value="ParB_N"/>
    <property type="match status" value="1"/>
</dbReference>
<dbReference type="InterPro" id="IPR003115">
    <property type="entry name" value="ParB_N"/>
</dbReference>
<comment type="caution">
    <text evidence="4">The sequence shown here is derived from an EMBL/GenBank/DDBJ whole genome shotgun (WGS) entry which is preliminary data.</text>
</comment>
<dbReference type="InterPro" id="IPR004437">
    <property type="entry name" value="ParB/RepB/Spo0J"/>
</dbReference>
<evidence type="ECO:0000313" key="5">
    <source>
        <dbReference type="Proteomes" id="UP001211105"/>
    </source>
</evidence>